<reference evidence="3" key="1">
    <citation type="submission" date="2015-03" db="EMBL/GenBank/DDBJ databases">
        <title>Characterization of two novel Thaumarchaeota isolated from the Northern Adriatic Sea.</title>
        <authorList>
            <person name="Bayer B."/>
            <person name="Vojvoda J."/>
            <person name="Offre P."/>
            <person name="Srivastava A."/>
            <person name="Elisabeth N."/>
            <person name="Garcia J.A.L."/>
            <person name="Schleper C."/>
            <person name="Herndl G.J."/>
        </authorList>
    </citation>
    <scope>NUCLEOTIDE SEQUENCE [LARGE SCALE GENOMIC DNA]</scope>
    <source>
        <strain evidence="3">NF5</strain>
    </source>
</reference>
<keyword evidence="1" id="KW-1133">Transmembrane helix</keyword>
<keyword evidence="1" id="KW-0472">Membrane</keyword>
<protein>
    <submittedName>
        <fullName evidence="2">Uncharacterized protein</fullName>
    </submittedName>
</protein>
<sequence>MKTKFLIACGIVGTGILITIIFLEWVSQFE</sequence>
<feature type="transmembrane region" description="Helical" evidence="1">
    <location>
        <begin position="5"/>
        <end position="26"/>
    </location>
</feature>
<name>A0A0D5C1G8_9ARCH</name>
<keyword evidence="3" id="KW-1185">Reference proteome</keyword>
<keyword evidence="1" id="KW-0812">Transmembrane</keyword>
<dbReference type="KEGG" id="nin:NADRNF5_0561"/>
<proteinExistence type="predicted"/>
<accession>A0A0D5C1G8</accession>
<dbReference type="HOGENOM" id="CLU_3401503_0_0_2"/>
<gene>
    <name evidence="2" type="ORF">NADRNF5_0561</name>
</gene>
<evidence type="ECO:0000256" key="1">
    <source>
        <dbReference type="SAM" id="Phobius"/>
    </source>
</evidence>
<dbReference type="STRING" id="1580092.NADRNF5_0561"/>
<reference evidence="2 3" key="2">
    <citation type="journal article" date="2016" name="ISME J.">
        <title>Physiological and genomic characterization of two novel marine thaumarchaeal strains indicates niche differentiation.</title>
        <authorList>
            <person name="Bayer B."/>
            <person name="Vojvoda J."/>
            <person name="Offre P."/>
            <person name="Alves R.J."/>
            <person name="Elisabeth N.H."/>
            <person name="Garcia J.A."/>
            <person name="Volland J.M."/>
            <person name="Srivastava A."/>
            <person name="Schleper C."/>
            <person name="Herndl G.J."/>
        </authorList>
    </citation>
    <scope>NUCLEOTIDE SEQUENCE [LARGE SCALE GENOMIC DNA]</scope>
    <source>
        <strain evidence="2 3">NF5</strain>
    </source>
</reference>
<organism evidence="2 3">
    <name type="scientific">Nitrosopumilus adriaticus</name>
    <dbReference type="NCBI Taxonomy" id="1580092"/>
    <lineage>
        <taxon>Archaea</taxon>
        <taxon>Nitrososphaerota</taxon>
        <taxon>Nitrososphaeria</taxon>
        <taxon>Nitrosopumilales</taxon>
        <taxon>Nitrosopumilaceae</taxon>
        <taxon>Nitrosopumilus</taxon>
    </lineage>
</organism>
<dbReference type="Proteomes" id="UP000032408">
    <property type="component" value="Chromosome"/>
</dbReference>
<dbReference type="EMBL" id="CP011070">
    <property type="protein sequence ID" value="AJW70257.1"/>
    <property type="molecule type" value="Genomic_DNA"/>
</dbReference>
<dbReference type="AlphaFoldDB" id="A0A0D5C1G8"/>
<evidence type="ECO:0000313" key="3">
    <source>
        <dbReference type="Proteomes" id="UP000032408"/>
    </source>
</evidence>
<evidence type="ECO:0000313" key="2">
    <source>
        <dbReference type="EMBL" id="AJW70257.1"/>
    </source>
</evidence>